<feature type="region of interest" description="Disordered" evidence="7">
    <location>
        <begin position="1"/>
        <end position="82"/>
    </location>
</feature>
<dbReference type="Gene3D" id="3.30.479.30">
    <property type="entry name" value="Band 7 domain"/>
    <property type="match status" value="1"/>
</dbReference>
<evidence type="ECO:0000256" key="3">
    <source>
        <dbReference type="ARBA" id="ARBA00022692"/>
    </source>
</evidence>
<reference evidence="9 10" key="1">
    <citation type="submission" date="2023-04" db="EMBL/GenBank/DDBJ databases">
        <title>Marinoamorphus aggregata gen. nov., sp. Nov., isolate from tissue of brittle star Ophioplocus japonicus.</title>
        <authorList>
            <person name="Kawano K."/>
            <person name="Sawayama S."/>
            <person name="Nakagawa S."/>
        </authorList>
    </citation>
    <scope>NUCLEOTIDE SEQUENCE [LARGE SCALE GENOMIC DNA]</scope>
    <source>
        <strain evidence="9 10">NKW23</strain>
    </source>
</reference>
<gene>
    <name evidence="9" type="primary">hflK</name>
    <name evidence="9" type="ORF">LNKW23_39330</name>
</gene>
<feature type="compositionally biased region" description="Basic and acidic residues" evidence="7">
    <location>
        <begin position="49"/>
        <end position="58"/>
    </location>
</feature>
<dbReference type="GO" id="GO:0006508">
    <property type="term" value="P:proteolysis"/>
    <property type="evidence" value="ECO:0007669"/>
    <property type="project" value="UniProtKB-KW"/>
</dbReference>
<feature type="compositionally biased region" description="Gly residues" evidence="7">
    <location>
        <begin position="63"/>
        <end position="81"/>
    </location>
</feature>
<feature type="domain" description="Band 7" evidence="8">
    <location>
        <begin position="104"/>
        <end position="275"/>
    </location>
</feature>
<accession>A0ABQ6LP06</accession>
<sequence length="395" mass="41623">MPFNSDKGGGPWGGGGGNRGGGRNPWGGGPGGGGPGGGGGGDQGPDLDDLIRKGRDQLKVILGGRGGGGGPRGPGGGGRGPSSGIEKLLPIALPAVLVLVWLFQSFYRVDTSEQSVELFLGKFSGIGEEGLNFAPWPLVTYEIVPVTRVNTVNIGLGGPTAGRGDRGLMLTGDENIVDIGFQVQWNIARPDDFVFNLAEPEQTIRAVAESAMREVIGQREMKPILNRDRAVISAQVEELIQSTMDSYASGVNIVQVNFEEAEPPAQVIAAFRDVQAAAQDRDTAEKEADRFANVALAEARGEAARIFQDAEAYRAQVVNDARGEAARFKAILAEYAAAPEVTRKRMFLETMETVLGGVDKIIIDQKVGGDGSGGQGVVPYLPLNELRRQSGGENK</sequence>
<evidence type="ECO:0000256" key="1">
    <source>
        <dbReference type="ARBA" id="ARBA00004167"/>
    </source>
</evidence>
<keyword evidence="4" id="KW-1133">Transmembrane helix</keyword>
<name>A0ABQ6LP06_9RHOB</name>
<keyword evidence="9" id="KW-0378">Hydrolase</keyword>
<evidence type="ECO:0000256" key="2">
    <source>
        <dbReference type="ARBA" id="ARBA00006971"/>
    </source>
</evidence>
<comment type="similarity">
    <text evidence="2 6">Belongs to the band 7/mec-2 family. HflK subfamily.</text>
</comment>
<dbReference type="PANTHER" id="PTHR43327:SF2">
    <property type="entry name" value="MODULATOR OF FTSH PROTEASE HFLK"/>
    <property type="match status" value="1"/>
</dbReference>
<dbReference type="NCBIfam" id="TIGR01933">
    <property type="entry name" value="hflK"/>
    <property type="match status" value="1"/>
</dbReference>
<keyword evidence="10" id="KW-1185">Reference proteome</keyword>
<comment type="caution">
    <text evidence="9">The sequence shown here is derived from an EMBL/GenBank/DDBJ whole genome shotgun (WGS) entry which is preliminary data.</text>
</comment>
<keyword evidence="5" id="KW-0472">Membrane</keyword>
<dbReference type="InterPro" id="IPR010201">
    <property type="entry name" value="HflK"/>
</dbReference>
<evidence type="ECO:0000259" key="8">
    <source>
        <dbReference type="SMART" id="SM00244"/>
    </source>
</evidence>
<feature type="compositionally biased region" description="Gly residues" evidence="7">
    <location>
        <begin position="7"/>
        <end position="43"/>
    </location>
</feature>
<evidence type="ECO:0000256" key="5">
    <source>
        <dbReference type="ARBA" id="ARBA00023136"/>
    </source>
</evidence>
<dbReference type="GO" id="GO:0008233">
    <property type="term" value="F:peptidase activity"/>
    <property type="evidence" value="ECO:0007669"/>
    <property type="project" value="UniProtKB-KW"/>
</dbReference>
<dbReference type="InterPro" id="IPR050710">
    <property type="entry name" value="Band7/mec-2_domain"/>
</dbReference>
<comment type="subunit">
    <text evidence="6">HflC and HflK may interact to form a multimeric complex.</text>
</comment>
<keyword evidence="3" id="KW-0812">Transmembrane</keyword>
<dbReference type="SMART" id="SM00244">
    <property type="entry name" value="PHB"/>
    <property type="match status" value="1"/>
</dbReference>
<protein>
    <recommendedName>
        <fullName evidence="6">Protein HflK</fullName>
    </recommendedName>
</protein>
<organism evidence="9 10">
    <name type="scientific">Paralimibaculum aggregatum</name>
    <dbReference type="NCBI Taxonomy" id="3036245"/>
    <lineage>
        <taxon>Bacteria</taxon>
        <taxon>Pseudomonadati</taxon>
        <taxon>Pseudomonadota</taxon>
        <taxon>Alphaproteobacteria</taxon>
        <taxon>Rhodobacterales</taxon>
        <taxon>Paracoccaceae</taxon>
        <taxon>Paralimibaculum</taxon>
    </lineage>
</organism>
<comment type="function">
    <text evidence="6">HflC and HflK could encode or regulate a protease.</text>
</comment>
<dbReference type="Proteomes" id="UP001239909">
    <property type="component" value="Unassembled WGS sequence"/>
</dbReference>
<dbReference type="PANTHER" id="PTHR43327">
    <property type="entry name" value="STOMATIN-LIKE PROTEIN 2, MITOCHONDRIAL"/>
    <property type="match status" value="1"/>
</dbReference>
<proteinExistence type="inferred from homology"/>
<evidence type="ECO:0000256" key="6">
    <source>
        <dbReference type="RuleBase" id="RU364113"/>
    </source>
</evidence>
<dbReference type="RefSeq" id="WP_285673811.1">
    <property type="nucleotide sequence ID" value="NZ_BSYI01000041.1"/>
</dbReference>
<dbReference type="InterPro" id="IPR001107">
    <property type="entry name" value="Band_7"/>
</dbReference>
<evidence type="ECO:0000313" key="10">
    <source>
        <dbReference type="Proteomes" id="UP001239909"/>
    </source>
</evidence>
<dbReference type="InterPro" id="IPR036013">
    <property type="entry name" value="Band_7/SPFH_dom_sf"/>
</dbReference>
<evidence type="ECO:0000256" key="4">
    <source>
        <dbReference type="ARBA" id="ARBA00022989"/>
    </source>
</evidence>
<evidence type="ECO:0000256" key="7">
    <source>
        <dbReference type="SAM" id="MobiDB-lite"/>
    </source>
</evidence>
<keyword evidence="9" id="KW-0645">Protease</keyword>
<evidence type="ECO:0000313" key="9">
    <source>
        <dbReference type="EMBL" id="GMG84717.1"/>
    </source>
</evidence>
<dbReference type="SUPFAM" id="SSF117892">
    <property type="entry name" value="Band 7/SPFH domain"/>
    <property type="match status" value="1"/>
</dbReference>
<comment type="subcellular location">
    <subcellularLocation>
        <location evidence="1">Membrane</location>
        <topology evidence="1">Single-pass membrane protein</topology>
    </subcellularLocation>
</comment>
<dbReference type="Pfam" id="PF01145">
    <property type="entry name" value="Band_7"/>
    <property type="match status" value="1"/>
</dbReference>
<dbReference type="EMBL" id="BSYI01000041">
    <property type="protein sequence ID" value="GMG84717.1"/>
    <property type="molecule type" value="Genomic_DNA"/>
</dbReference>
<dbReference type="CDD" id="cd03404">
    <property type="entry name" value="SPFH_HflK"/>
    <property type="match status" value="1"/>
</dbReference>